<evidence type="ECO:0000313" key="3">
    <source>
        <dbReference type="Proteomes" id="UP000298058"/>
    </source>
</evidence>
<dbReference type="EMBL" id="RQHW01000068">
    <property type="protein sequence ID" value="TGN17507.1"/>
    <property type="molecule type" value="Genomic_DNA"/>
</dbReference>
<name>A0A4V3JXL2_9LEPT</name>
<reference evidence="2" key="1">
    <citation type="journal article" date="2019" name="PLoS Negl. Trop. Dis.">
        <title>Revisiting the worldwide diversity of Leptospira species in the environment.</title>
        <authorList>
            <person name="Vincent A.T."/>
            <person name="Schiettekatte O."/>
            <person name="Bourhy P."/>
            <person name="Veyrier F.J."/>
            <person name="Picardeau M."/>
        </authorList>
    </citation>
    <scope>NUCLEOTIDE SEQUENCE [LARGE SCALE GENOMIC DNA]</scope>
    <source>
        <strain evidence="2">201300427</strain>
    </source>
</reference>
<dbReference type="AlphaFoldDB" id="A0A4V3JXL2"/>
<organism evidence="2 3">
    <name type="scientific">Leptospira idonii</name>
    <dbReference type="NCBI Taxonomy" id="1193500"/>
    <lineage>
        <taxon>Bacteria</taxon>
        <taxon>Pseudomonadati</taxon>
        <taxon>Spirochaetota</taxon>
        <taxon>Spirochaetia</taxon>
        <taxon>Leptospirales</taxon>
        <taxon>Leptospiraceae</taxon>
        <taxon>Leptospira</taxon>
    </lineage>
</organism>
<dbReference type="RefSeq" id="WP_135761790.1">
    <property type="nucleotide sequence ID" value="NZ_RQHW01000068.1"/>
</dbReference>
<dbReference type="Proteomes" id="UP000298058">
    <property type="component" value="Unassembled WGS sequence"/>
</dbReference>
<accession>A0A4V3JXL2</accession>
<evidence type="ECO:0000313" key="2">
    <source>
        <dbReference type="EMBL" id="TGN17507.1"/>
    </source>
</evidence>
<feature type="non-terminal residue" evidence="2">
    <location>
        <position position="176"/>
    </location>
</feature>
<keyword evidence="3" id="KW-1185">Reference proteome</keyword>
<feature type="region of interest" description="Disordered" evidence="1">
    <location>
        <begin position="24"/>
        <end position="55"/>
    </location>
</feature>
<protein>
    <submittedName>
        <fullName evidence="2">Uncharacterized protein</fullName>
    </submittedName>
</protein>
<proteinExistence type="predicted"/>
<sequence length="176" mass="19394">MTTLGSGFLAGLALFGIGRREEDNPIASVKPSQTTERVLDDTPNEISEIKPYSPEGADIPADKYVTVLEKTADGETVEVKIRADRLEEYISETGRREEIRTNSARSLIGDGDNSILDGARIRTESDGTVVYRLTSGIELTEIEVMEAQFRGRLNPEGRAEYDRLTEELKAAELAES</sequence>
<comment type="caution">
    <text evidence="2">The sequence shown here is derived from an EMBL/GenBank/DDBJ whole genome shotgun (WGS) entry which is preliminary data.</text>
</comment>
<evidence type="ECO:0000256" key="1">
    <source>
        <dbReference type="SAM" id="MobiDB-lite"/>
    </source>
</evidence>
<gene>
    <name evidence="2" type="ORF">EHS15_16990</name>
</gene>